<dbReference type="AlphaFoldDB" id="A0A1Y2M4Z1"/>
<keyword evidence="3" id="KW-1185">Reference proteome</keyword>
<evidence type="ECO:0000313" key="2">
    <source>
        <dbReference type="EMBL" id="OSS51072.1"/>
    </source>
</evidence>
<feature type="transmembrane region" description="Helical" evidence="1">
    <location>
        <begin position="20"/>
        <end position="39"/>
    </location>
</feature>
<dbReference type="OMA" id="ICCWISF"/>
<feature type="transmembrane region" description="Helical" evidence="1">
    <location>
        <begin position="246"/>
        <end position="264"/>
    </location>
</feature>
<dbReference type="InParanoid" id="A0A1Y2M4Z1"/>
<dbReference type="EMBL" id="KZ107841">
    <property type="protein sequence ID" value="OSS51072.1"/>
    <property type="molecule type" value="Genomic_DNA"/>
</dbReference>
<keyword evidence="1" id="KW-0472">Membrane</keyword>
<name>A0A1Y2M4Z1_EPING</name>
<evidence type="ECO:0000256" key="1">
    <source>
        <dbReference type="SAM" id="Phobius"/>
    </source>
</evidence>
<feature type="transmembrane region" description="Helical" evidence="1">
    <location>
        <begin position="59"/>
        <end position="81"/>
    </location>
</feature>
<organism evidence="2 3">
    <name type="scientific">Epicoccum nigrum</name>
    <name type="common">Soil fungus</name>
    <name type="synonym">Epicoccum purpurascens</name>
    <dbReference type="NCBI Taxonomy" id="105696"/>
    <lineage>
        <taxon>Eukaryota</taxon>
        <taxon>Fungi</taxon>
        <taxon>Dikarya</taxon>
        <taxon>Ascomycota</taxon>
        <taxon>Pezizomycotina</taxon>
        <taxon>Dothideomycetes</taxon>
        <taxon>Pleosporomycetidae</taxon>
        <taxon>Pleosporales</taxon>
        <taxon>Pleosporineae</taxon>
        <taxon>Didymellaceae</taxon>
        <taxon>Epicoccum</taxon>
    </lineage>
</organism>
<feature type="transmembrane region" description="Helical" evidence="1">
    <location>
        <begin position="156"/>
        <end position="177"/>
    </location>
</feature>
<dbReference type="Proteomes" id="UP000193240">
    <property type="component" value="Unassembled WGS sequence"/>
</dbReference>
<keyword evidence="1" id="KW-0812">Transmembrane</keyword>
<reference evidence="2 3" key="1">
    <citation type="journal article" date="2017" name="Genome Announc.">
        <title>Genome sequence of the saprophytic ascomycete Epicoccum nigrum ICMP 19927 strain isolated from New Zealand.</title>
        <authorList>
            <person name="Fokin M."/>
            <person name="Fleetwood D."/>
            <person name="Weir B.S."/>
            <person name="Villas-Boas S.G."/>
        </authorList>
    </citation>
    <scope>NUCLEOTIDE SEQUENCE [LARGE SCALE GENOMIC DNA]</scope>
    <source>
        <strain evidence="2 3">ICMP 19927</strain>
    </source>
</reference>
<keyword evidence="1" id="KW-1133">Transmembrane helix</keyword>
<sequence length="357" mass="40336">MNENDSHQGSASNVRPYGIFTTYLVTCLAVAVFIITKLVGRRHNSQAAAPSQKPPRTHVVIFALLAACSLLSTWGFMFRYFQWSYDSWLALQSQHGLDPSVKHWGPWLRETSLFKEAWASVVIGHNRYWWSHQIFFFALALGLHSEWKGPRRGITYTWAFMLLGQIVAISFATNLYFLTLLFSATQQTAPVTTTTTEKSKSETTRPAAGSKRNRWLGWWLVDGVSTLTVTSAAELLSKETYWHGPGFMPVLMLPHLVLLVVPTARAILPGRFFPDGEPRTVNKIYSSLLTFTFYFVGRLAVTSYKAYMAGTLGEILATLLEHPAVSSVGFDVIFCWISWLCWWQTQGRHSSSYVSEL</sequence>
<proteinExistence type="predicted"/>
<protein>
    <submittedName>
        <fullName evidence="2">Uncharacterized protein</fullName>
    </submittedName>
</protein>
<evidence type="ECO:0000313" key="3">
    <source>
        <dbReference type="Proteomes" id="UP000193240"/>
    </source>
</evidence>
<gene>
    <name evidence="2" type="ORF">B5807_04681</name>
</gene>
<feature type="transmembrane region" description="Helical" evidence="1">
    <location>
        <begin position="284"/>
        <end position="304"/>
    </location>
</feature>
<accession>A0A1Y2M4Z1</accession>
<feature type="transmembrane region" description="Helical" evidence="1">
    <location>
        <begin position="324"/>
        <end position="343"/>
    </location>
</feature>